<dbReference type="CDD" id="cd00093">
    <property type="entry name" value="HTH_XRE"/>
    <property type="match status" value="1"/>
</dbReference>
<evidence type="ECO:0000313" key="1">
    <source>
        <dbReference type="EMBL" id="XDO98356.1"/>
    </source>
</evidence>
<accession>A0AB39KWZ7</accession>
<dbReference type="RefSeq" id="WP_369062193.1">
    <property type="nucleotide sequence ID" value="NZ_CP158375.1"/>
</dbReference>
<dbReference type="InterPro" id="IPR010982">
    <property type="entry name" value="Lambda_DNA-bd_dom_sf"/>
</dbReference>
<dbReference type="Gene3D" id="1.10.260.40">
    <property type="entry name" value="lambda repressor-like DNA-binding domains"/>
    <property type="match status" value="1"/>
</dbReference>
<dbReference type="EMBL" id="CP158375">
    <property type="protein sequence ID" value="XDO98356.1"/>
    <property type="molecule type" value="Genomic_DNA"/>
</dbReference>
<organism evidence="1">
    <name type="scientific">Caulobacter sp. 73W</name>
    <dbReference type="NCBI Taxonomy" id="3161137"/>
    <lineage>
        <taxon>Bacteria</taxon>
        <taxon>Pseudomonadati</taxon>
        <taxon>Pseudomonadota</taxon>
        <taxon>Alphaproteobacteria</taxon>
        <taxon>Caulobacterales</taxon>
        <taxon>Caulobacteraceae</taxon>
        <taxon>Caulobacter</taxon>
    </lineage>
</organism>
<dbReference type="InterPro" id="IPR001387">
    <property type="entry name" value="Cro/C1-type_HTH"/>
</dbReference>
<name>A0AB39KWZ7_9CAUL</name>
<protein>
    <submittedName>
        <fullName evidence="1">Helix-turn-helix transcriptional regulator</fullName>
    </submittedName>
</protein>
<dbReference type="GO" id="GO:0003677">
    <property type="term" value="F:DNA binding"/>
    <property type="evidence" value="ECO:0007669"/>
    <property type="project" value="InterPro"/>
</dbReference>
<dbReference type="SUPFAM" id="SSF47413">
    <property type="entry name" value="lambda repressor-like DNA-binding domains"/>
    <property type="match status" value="1"/>
</dbReference>
<gene>
    <name evidence="1" type="ORF">ABOZ73_08070</name>
</gene>
<reference evidence="1" key="1">
    <citation type="submission" date="2024-06" db="EMBL/GenBank/DDBJ databases">
        <title>Caulobacter inopinatus, sp. nov.</title>
        <authorList>
            <person name="Donachie S.P."/>
        </authorList>
    </citation>
    <scope>NUCLEOTIDE SEQUENCE</scope>
    <source>
        <strain evidence="1">73W</strain>
    </source>
</reference>
<dbReference type="AlphaFoldDB" id="A0AB39KWZ7"/>
<proteinExistence type="predicted"/>
<sequence length="164" mass="18186">MANEGDPEPTLAEIIKLSVGSLRRYRGMTRQQVADAMGVGIRTYDRFENGEGGFEFKRCVVFCRAIGGADPYALFFGVLAKDAHLALAAADNKMMLAIISLTLNLSARLREDVGLLKAQPIVSAATTMMDGLYAKAKERDVFSADWLEEHERRLRAYLEPDEPE</sequence>